<keyword evidence="2" id="KW-0732">Signal</keyword>
<feature type="signal peptide" evidence="2">
    <location>
        <begin position="1"/>
        <end position="18"/>
    </location>
</feature>
<dbReference type="InParanoid" id="E4WUF0"/>
<feature type="region of interest" description="Disordered" evidence="1">
    <location>
        <begin position="54"/>
        <end position="123"/>
    </location>
</feature>
<evidence type="ECO:0000256" key="2">
    <source>
        <dbReference type="SAM" id="SignalP"/>
    </source>
</evidence>
<reference evidence="3" key="1">
    <citation type="journal article" date="2010" name="Science">
        <title>Plasticity of animal genome architecture unmasked by rapid evolution of a pelagic tunicate.</title>
        <authorList>
            <person name="Denoeud F."/>
            <person name="Henriet S."/>
            <person name="Mungpakdee S."/>
            <person name="Aury J.M."/>
            <person name="Da Silva C."/>
            <person name="Brinkmann H."/>
            <person name="Mikhaleva J."/>
            <person name="Olsen L.C."/>
            <person name="Jubin C."/>
            <person name="Canestro C."/>
            <person name="Bouquet J.M."/>
            <person name="Danks G."/>
            <person name="Poulain J."/>
            <person name="Campsteijn C."/>
            <person name="Adamski M."/>
            <person name="Cross I."/>
            <person name="Yadetie F."/>
            <person name="Muffato M."/>
            <person name="Louis A."/>
            <person name="Butcher S."/>
            <person name="Tsagkogeorga G."/>
            <person name="Konrad A."/>
            <person name="Singh S."/>
            <person name="Jensen M.F."/>
            <person name="Cong E.H."/>
            <person name="Eikeseth-Otteraa H."/>
            <person name="Noel B."/>
            <person name="Anthouard V."/>
            <person name="Porcel B.M."/>
            <person name="Kachouri-Lafond R."/>
            <person name="Nishino A."/>
            <person name="Ugolini M."/>
            <person name="Chourrout P."/>
            <person name="Nishida H."/>
            <person name="Aasland R."/>
            <person name="Huzurbazar S."/>
            <person name="Westhof E."/>
            <person name="Delsuc F."/>
            <person name="Lehrach H."/>
            <person name="Reinhardt R."/>
            <person name="Weissenbach J."/>
            <person name="Roy S.W."/>
            <person name="Artiguenave F."/>
            <person name="Postlethwait J.H."/>
            <person name="Manak J.R."/>
            <person name="Thompson E.M."/>
            <person name="Jaillon O."/>
            <person name="Du Pasquier L."/>
            <person name="Boudinot P."/>
            <person name="Liberles D.A."/>
            <person name="Volff J.N."/>
            <person name="Philippe H."/>
            <person name="Lenhard B."/>
            <person name="Roest Crollius H."/>
            <person name="Wincker P."/>
            <person name="Chourrout D."/>
        </authorList>
    </citation>
    <scope>NUCLEOTIDE SEQUENCE [LARGE SCALE GENOMIC DNA]</scope>
</reference>
<evidence type="ECO:0000313" key="3">
    <source>
        <dbReference type="EMBL" id="CBY06952.1"/>
    </source>
</evidence>
<gene>
    <name evidence="3" type="ORF">GSOID_T00006027001</name>
</gene>
<dbReference type="OrthoDB" id="10590155at2759"/>
<proteinExistence type="predicted"/>
<sequence>MFIFVVMAGLFLVKLTNKFNQVCHAAQLEDYFYEPCTLDTRNSINCYRKEKLKKKLTKSDSTSTVPVERKEEIPKDEVVSEEPKLKRKRSSRKKRRSIKNKTETKDEKADKKEENDENDNVRSKEVEAAIFELNNEDVDRIVGPCPNCIII</sequence>
<evidence type="ECO:0000256" key="1">
    <source>
        <dbReference type="SAM" id="MobiDB-lite"/>
    </source>
</evidence>
<dbReference type="Proteomes" id="UP000001307">
    <property type="component" value="Unassembled WGS sequence"/>
</dbReference>
<organism evidence="3">
    <name type="scientific">Oikopleura dioica</name>
    <name type="common">Tunicate</name>
    <dbReference type="NCBI Taxonomy" id="34765"/>
    <lineage>
        <taxon>Eukaryota</taxon>
        <taxon>Metazoa</taxon>
        <taxon>Chordata</taxon>
        <taxon>Tunicata</taxon>
        <taxon>Appendicularia</taxon>
        <taxon>Copelata</taxon>
        <taxon>Oikopleuridae</taxon>
        <taxon>Oikopleura</taxon>
    </lineage>
</organism>
<keyword evidence="4" id="KW-1185">Reference proteome</keyword>
<protein>
    <submittedName>
        <fullName evidence="3">Uncharacterized protein</fullName>
    </submittedName>
</protein>
<feature type="compositionally biased region" description="Basic and acidic residues" evidence="1">
    <location>
        <begin position="100"/>
        <end position="123"/>
    </location>
</feature>
<evidence type="ECO:0000313" key="4">
    <source>
        <dbReference type="Proteomes" id="UP000001307"/>
    </source>
</evidence>
<dbReference type="AlphaFoldDB" id="E4WUF0"/>
<feature type="chain" id="PRO_5003192379" evidence="2">
    <location>
        <begin position="19"/>
        <end position="151"/>
    </location>
</feature>
<dbReference type="EMBL" id="FN653016">
    <property type="protein sequence ID" value="CBY06952.1"/>
    <property type="molecule type" value="Genomic_DNA"/>
</dbReference>
<feature type="compositionally biased region" description="Basic and acidic residues" evidence="1">
    <location>
        <begin position="67"/>
        <end position="84"/>
    </location>
</feature>
<feature type="compositionally biased region" description="Basic residues" evidence="1">
    <location>
        <begin position="85"/>
        <end position="99"/>
    </location>
</feature>
<accession>E4WUF0</accession>
<name>E4WUF0_OIKDI</name>